<dbReference type="PRINTS" id="PR00449">
    <property type="entry name" value="RASTRNSFRMNG"/>
</dbReference>
<dbReference type="GO" id="GO:0003924">
    <property type="term" value="F:GTPase activity"/>
    <property type="evidence" value="ECO:0000318"/>
    <property type="project" value="GO_Central"/>
</dbReference>
<dbReference type="HOGENOM" id="CLU_041217_10_2_1"/>
<dbReference type="Pfam" id="PF00071">
    <property type="entry name" value="Ras"/>
    <property type="match status" value="1"/>
</dbReference>
<dbReference type="OMA" id="FDYMALE"/>
<dbReference type="PANTHER" id="PTHR47978">
    <property type="match status" value="1"/>
</dbReference>
<evidence type="ECO:0000313" key="3">
    <source>
        <dbReference type="EMBL" id="EAL46126.1"/>
    </source>
</evidence>
<reference evidence="3" key="1">
    <citation type="journal article" date="2005" name="Nature">
        <title>The genome of the protist parasite Entamoeba histolytica.</title>
        <authorList>
            <person name="Loftus B."/>
            <person name="Anderson I."/>
            <person name="Davies R."/>
            <person name="Alsmark U.C."/>
            <person name="Samuelson J."/>
            <person name="Amedeo P."/>
            <person name="Roncaglia P."/>
            <person name="Berriman M."/>
            <person name="Hirt R.P."/>
            <person name="Mann B.J."/>
            <person name="Nozaki T."/>
            <person name="Suh B."/>
            <person name="Pop M."/>
            <person name="Duchene M."/>
            <person name="Ackers J."/>
            <person name="Tannich E."/>
            <person name="Leippe M."/>
            <person name="Hofer M."/>
            <person name="Bruchhaus I."/>
            <person name="Willhoeft U."/>
            <person name="Bhattacharya A."/>
            <person name="Chillingworth T."/>
            <person name="Churcher C."/>
            <person name="Hance Z."/>
            <person name="Harris B."/>
            <person name="Harris D."/>
            <person name="Jagels K."/>
            <person name="Moule S."/>
            <person name="Mungall K."/>
            <person name="Ormond D."/>
            <person name="Squares R."/>
            <person name="Whitehead S."/>
            <person name="Quail M.A."/>
            <person name="Rabbinowitsch E."/>
            <person name="Norbertczak H."/>
            <person name="Price C."/>
            <person name="Wang Z."/>
            <person name="Guillen N."/>
            <person name="Gilchrist C."/>
            <person name="Stroup S.E."/>
            <person name="Bhattacharya S."/>
            <person name="Lohia A."/>
            <person name="Foster P.G."/>
            <person name="Sicheritz-Ponten T."/>
            <person name="Weber C."/>
            <person name="Singh U."/>
            <person name="Mukherjee C."/>
            <person name="El-Sayed N.M."/>
            <person name="Petri W.A.Jr."/>
            <person name="Clark C.G."/>
            <person name="Embley T.M."/>
            <person name="Barrell B."/>
            <person name="Fraser C.M."/>
            <person name="Hall N."/>
        </authorList>
    </citation>
    <scope>NUCLEOTIDE SEQUENCE [LARGE SCALE GENOMIC DNA]</scope>
    <source>
        <strain evidence="3">HM-1:IMSS</strain>
    </source>
</reference>
<dbReference type="Gene3D" id="3.40.50.300">
    <property type="entry name" value="P-loop containing nucleotide triphosphate hydrolases"/>
    <property type="match status" value="1"/>
</dbReference>
<keyword evidence="4" id="KW-1185">Reference proteome</keyword>
<dbReference type="GO" id="GO:0006886">
    <property type="term" value="P:intracellular protein transport"/>
    <property type="evidence" value="ECO:0000318"/>
    <property type="project" value="GO_Central"/>
</dbReference>
<dbReference type="PROSITE" id="PS51421">
    <property type="entry name" value="RAS"/>
    <property type="match status" value="1"/>
</dbReference>
<dbReference type="GeneID" id="3405815"/>
<evidence type="ECO:0000313" key="4">
    <source>
        <dbReference type="Proteomes" id="UP000001926"/>
    </source>
</evidence>
<dbReference type="EMBL" id="DS571676">
    <property type="protein sequence ID" value="EAL46126.1"/>
    <property type="molecule type" value="Genomic_DNA"/>
</dbReference>
<dbReference type="AlphaFoldDB" id="A0A8U0WQ01"/>
<reference evidence="3" key="2">
    <citation type="submission" date="2007-03" db="EMBL/GenBank/DDBJ databases">
        <authorList>
            <person name="Lorenzi H."/>
            <person name="Amedeo P."/>
            <person name="Inman J."/>
            <person name="Schobel S."/>
            <person name="Caler E."/>
        </authorList>
    </citation>
    <scope>GENOME REANNOTATION</scope>
    <source>
        <strain evidence="3">HM-1:IMSS</strain>
    </source>
</reference>
<dbReference type="SUPFAM" id="SSF52540">
    <property type="entry name" value="P-loop containing nucleoside triphosphate hydrolases"/>
    <property type="match status" value="1"/>
</dbReference>
<dbReference type="GO" id="GO:0012505">
    <property type="term" value="C:endomembrane system"/>
    <property type="evidence" value="ECO:0000318"/>
    <property type="project" value="GO_Central"/>
</dbReference>
<dbReference type="GO" id="GO:0006897">
    <property type="term" value="P:endocytosis"/>
    <property type="evidence" value="ECO:0000318"/>
    <property type="project" value="GO_Central"/>
</dbReference>
<proteinExistence type="inferred from homology"/>
<dbReference type="InterPro" id="IPR027417">
    <property type="entry name" value="P-loop_NTPase"/>
</dbReference>
<comment type="similarity">
    <text evidence="1">Belongs to the small GTPase superfamily. Rho family.</text>
</comment>
<dbReference type="FunFam" id="3.40.50.300:FF:000823">
    <property type="entry name" value="Small GTPase RAB, putative"/>
    <property type="match status" value="1"/>
</dbReference>
<dbReference type="NCBIfam" id="TIGR00231">
    <property type="entry name" value="small_GTP"/>
    <property type="match status" value="1"/>
</dbReference>
<evidence type="ECO:0000256" key="2">
    <source>
        <dbReference type="ARBA" id="ARBA00022741"/>
    </source>
</evidence>
<dbReference type="OrthoDB" id="63533at2759"/>
<dbReference type="CDD" id="cd00154">
    <property type="entry name" value="Rab"/>
    <property type="match status" value="1"/>
</dbReference>
<sequence>MLNGSMKICVIGDMSVGKTCISNRLIKDQFIDEEKATIAASFVTTKLESEGKEVDVSIWDTAGQEKYRSMVSMYYRGSSGAVIVYDITSKTSFEHIRGWYKDLKDAVPDVAVAVVGNKSDINDQRVINEDEIKRLNEELKIEVYAEVSAKTGENVKKVFLDLLKFMKPKERSEVTCIEHHQIQEKDEESTSCC</sequence>
<dbReference type="KEGG" id="ehi:EHI_182030"/>
<dbReference type="PROSITE" id="PS51419">
    <property type="entry name" value="RAB"/>
    <property type="match status" value="1"/>
</dbReference>
<organism evidence="3 4">
    <name type="scientific">Entamoeba histolytica (strain ATCC 30459 / HM-1:IMSS / ABRM)</name>
    <dbReference type="NCBI Taxonomy" id="294381"/>
    <lineage>
        <taxon>Eukaryota</taxon>
        <taxon>Amoebozoa</taxon>
        <taxon>Evosea</taxon>
        <taxon>Archamoebae</taxon>
        <taxon>Mastigamoebida</taxon>
        <taxon>Entamoebidae</taxon>
        <taxon>Entamoeba</taxon>
    </lineage>
</organism>
<dbReference type="RefSeq" id="XP_651513.1">
    <property type="nucleotide sequence ID" value="XM_646421.1"/>
</dbReference>
<dbReference type="InterPro" id="IPR001806">
    <property type="entry name" value="Small_GTPase"/>
</dbReference>
<evidence type="ECO:0000256" key="1">
    <source>
        <dbReference type="ARBA" id="ARBA00010142"/>
    </source>
</evidence>
<dbReference type="InterPro" id="IPR005225">
    <property type="entry name" value="Small_GTP-bd"/>
</dbReference>
<dbReference type="SMART" id="SM00173">
    <property type="entry name" value="RAS"/>
    <property type="match status" value="1"/>
</dbReference>
<protein>
    <submittedName>
        <fullName evidence="3">Rab family GTPase</fullName>
    </submittedName>
</protein>
<dbReference type="SMART" id="SM00175">
    <property type="entry name" value="RAB"/>
    <property type="match status" value="1"/>
</dbReference>
<name>A0A8U0WQ01_ENTH1</name>
<accession>A0A8U0WQ01</accession>
<dbReference type="SMART" id="SM00174">
    <property type="entry name" value="RHO"/>
    <property type="match status" value="1"/>
</dbReference>
<keyword evidence="2" id="KW-0547">Nucleotide-binding</keyword>
<dbReference type="Proteomes" id="UP000001926">
    <property type="component" value="Partially assembled WGS sequence"/>
</dbReference>
<dbReference type="GO" id="GO:0005525">
    <property type="term" value="F:GTP binding"/>
    <property type="evidence" value="ECO:0007669"/>
    <property type="project" value="InterPro"/>
</dbReference>
<dbReference type="SMART" id="SM00176">
    <property type="entry name" value="RAN"/>
    <property type="match status" value="1"/>
</dbReference>
<gene>
    <name evidence="3" type="ORF">EHI_182030</name>
</gene>